<organism evidence="1 2">
    <name type="scientific">Gigaspora rosea</name>
    <dbReference type="NCBI Taxonomy" id="44941"/>
    <lineage>
        <taxon>Eukaryota</taxon>
        <taxon>Fungi</taxon>
        <taxon>Fungi incertae sedis</taxon>
        <taxon>Mucoromycota</taxon>
        <taxon>Glomeromycotina</taxon>
        <taxon>Glomeromycetes</taxon>
        <taxon>Diversisporales</taxon>
        <taxon>Gigasporaceae</taxon>
        <taxon>Gigaspora</taxon>
    </lineage>
</organism>
<dbReference type="Proteomes" id="UP000266673">
    <property type="component" value="Unassembled WGS sequence"/>
</dbReference>
<proteinExistence type="predicted"/>
<evidence type="ECO:0000313" key="2">
    <source>
        <dbReference type="Proteomes" id="UP000266673"/>
    </source>
</evidence>
<reference evidence="1 2" key="1">
    <citation type="submission" date="2018-06" db="EMBL/GenBank/DDBJ databases">
        <title>Comparative genomics reveals the genomic features of Rhizophagus irregularis, R. cerebriforme, R. diaphanum and Gigaspora rosea, and their symbiotic lifestyle signature.</title>
        <authorList>
            <person name="Morin E."/>
            <person name="San Clemente H."/>
            <person name="Chen E.C.H."/>
            <person name="De La Providencia I."/>
            <person name="Hainaut M."/>
            <person name="Kuo A."/>
            <person name="Kohler A."/>
            <person name="Murat C."/>
            <person name="Tang N."/>
            <person name="Roy S."/>
            <person name="Loubradou J."/>
            <person name="Henrissat B."/>
            <person name="Grigoriev I.V."/>
            <person name="Corradi N."/>
            <person name="Roux C."/>
            <person name="Martin F.M."/>
        </authorList>
    </citation>
    <scope>NUCLEOTIDE SEQUENCE [LARGE SCALE GENOMIC DNA]</scope>
    <source>
        <strain evidence="1 2">DAOM 194757</strain>
    </source>
</reference>
<evidence type="ECO:0000313" key="1">
    <source>
        <dbReference type="EMBL" id="RIB20543.1"/>
    </source>
</evidence>
<sequence>MLFFICRANFSPSAGGSDLSLVFFIPLFGSAMVYEASLCIRYSTLSTATTNSEKPTPTLTEFVRKYNTEQLIQFLPTFILKYCALKKSLVVFFLIKPIKIL</sequence>
<comment type="caution">
    <text evidence="1">The sequence shown here is derived from an EMBL/GenBank/DDBJ whole genome shotgun (WGS) entry which is preliminary data.</text>
</comment>
<keyword evidence="2" id="KW-1185">Reference proteome</keyword>
<gene>
    <name evidence="1" type="ORF">C2G38_2080556</name>
</gene>
<name>A0A397VKY6_9GLOM</name>
<accession>A0A397VKY6</accession>
<dbReference type="AlphaFoldDB" id="A0A397VKY6"/>
<protein>
    <submittedName>
        <fullName evidence="1">Uncharacterized protein</fullName>
    </submittedName>
</protein>
<dbReference type="EMBL" id="QKWP01000411">
    <property type="protein sequence ID" value="RIB20543.1"/>
    <property type="molecule type" value="Genomic_DNA"/>
</dbReference>